<sequence>MNRALDGAGRDFEERAFWACCALELLGKAALARVSPLLVANPMDDGNSLLVASGVRESAEAQSVQAKAVWMRCERAFKPFKAGEAKKLSNGRNAYIHSAAIGFDAIPESAWWPSFWAQAVILLQHLGRSVEDYIGRAAADTAQRHLQTKRDNLKRQLEARLESARTRLAQHDSGTLSAKESAEWATFALPSYLHSTPIECPACAGDALIGGDEKTDVRVESQAMSPDESWQEPVVVISIATNALVCPRCHLEIHEDDLLVEAGVDLSFDTEGDVDDLGWDLEYNNE</sequence>
<reference evidence="1 2" key="1">
    <citation type="submission" date="2023-06" db="EMBL/GenBank/DDBJ databases">
        <authorList>
            <person name="Feng G."/>
            <person name="Li J."/>
            <person name="Zhu H."/>
        </authorList>
    </citation>
    <scope>NUCLEOTIDE SEQUENCE [LARGE SCALE GENOMIC DNA]</scope>
    <source>
        <strain evidence="1 2">RHCJP20</strain>
    </source>
</reference>
<dbReference type="Proteomes" id="UP001235720">
    <property type="component" value="Unassembled WGS sequence"/>
</dbReference>
<dbReference type="EMBL" id="JAUCMM010000003">
    <property type="protein sequence ID" value="MDM7887881.1"/>
    <property type="molecule type" value="Genomic_DNA"/>
</dbReference>
<comment type="caution">
    <text evidence="1">The sequence shown here is derived from an EMBL/GenBank/DDBJ whole genome shotgun (WGS) entry which is preliminary data.</text>
</comment>
<accession>A0ABT7TE91</accession>
<organism evidence="1 2">
    <name type="scientific">Curtobacterium subtropicum</name>
    <dbReference type="NCBI Taxonomy" id="3055138"/>
    <lineage>
        <taxon>Bacteria</taxon>
        <taxon>Bacillati</taxon>
        <taxon>Actinomycetota</taxon>
        <taxon>Actinomycetes</taxon>
        <taxon>Micrococcales</taxon>
        <taxon>Microbacteriaceae</taxon>
        <taxon>Curtobacterium</taxon>
    </lineage>
</organism>
<protein>
    <submittedName>
        <fullName evidence="1">Uncharacterized protein</fullName>
    </submittedName>
</protein>
<proteinExistence type="predicted"/>
<evidence type="ECO:0000313" key="2">
    <source>
        <dbReference type="Proteomes" id="UP001235720"/>
    </source>
</evidence>
<gene>
    <name evidence="1" type="ORF">QUG98_05370</name>
</gene>
<name>A0ABT7TE91_9MICO</name>
<evidence type="ECO:0000313" key="1">
    <source>
        <dbReference type="EMBL" id="MDM7887881.1"/>
    </source>
</evidence>
<keyword evidence="2" id="KW-1185">Reference proteome</keyword>